<dbReference type="InterPro" id="IPR014710">
    <property type="entry name" value="RmlC-like_jellyroll"/>
</dbReference>
<feature type="domain" description="Cupin type-1" evidence="3">
    <location>
        <begin position="230"/>
        <end position="371"/>
    </location>
</feature>
<dbReference type="PANTHER" id="PTHR35848:SF9">
    <property type="entry name" value="SLL1358 PROTEIN"/>
    <property type="match status" value="1"/>
</dbReference>
<accession>A0ABN4VX07</accession>
<dbReference type="SUPFAM" id="SSF51182">
    <property type="entry name" value="RmlC-like cupins"/>
    <property type="match status" value="1"/>
</dbReference>
<dbReference type="RefSeq" id="WP_079255815.1">
    <property type="nucleotide sequence ID" value="NZ_CP019458.1"/>
</dbReference>
<sequence length="383" mass="43102">MTETTTHQVPQPIRNGHGATDNGPRNKQIDLQNPDILVPPDTDSGTLPNLKFSFSQAHMRLEEGGWAREVTQREMPIATTLAGVNMRLKPGAFRELHWHKQSEWAYVLEGKCRISAVDQEGRNFLEDVSAGDLWFFPQGIPHHIQALDEGVEFLLVFNDGNFSENGTFLISDWFAHTPRSILAKNFGVPEEDFSSIPTSELYIFNGRVPPPLESDRILSPTGDVPRSFKHSLDSQTPIRTSGGTARIVDSHNFEASTTTSAALVEIEPGAIRELHWHPNNDEWQYYISGQGRMGVFADSGRNRTFDYQAGDVGYVPFAMGHYIENTGDTPLKFLEMFLAPSFEDVSLAQWMALTPPEVVQQHLNLSDNVMRSIRREKQPIFRP</sequence>
<dbReference type="InterPro" id="IPR017774">
    <property type="entry name" value="Bicupin_oxalate_deCO2ase/Oxase"/>
</dbReference>
<evidence type="ECO:0000259" key="3">
    <source>
        <dbReference type="SMART" id="SM00835"/>
    </source>
</evidence>
<evidence type="ECO:0000256" key="2">
    <source>
        <dbReference type="SAM" id="MobiDB-lite"/>
    </source>
</evidence>
<dbReference type="CDD" id="cd20305">
    <property type="entry name" value="cupin_OxDC_C"/>
    <property type="match status" value="1"/>
</dbReference>
<organism evidence="4 5">
    <name type="scientific">Streptomyces autolyticus</name>
    <dbReference type="NCBI Taxonomy" id="75293"/>
    <lineage>
        <taxon>Bacteria</taxon>
        <taxon>Bacillati</taxon>
        <taxon>Actinomycetota</taxon>
        <taxon>Actinomycetes</taxon>
        <taxon>Kitasatosporales</taxon>
        <taxon>Streptomycetaceae</taxon>
        <taxon>Streptomyces</taxon>
    </lineage>
</organism>
<evidence type="ECO:0000313" key="5">
    <source>
        <dbReference type="Proteomes" id="UP000187851"/>
    </source>
</evidence>
<dbReference type="NCBIfam" id="TIGR03404">
    <property type="entry name" value="bicupin_oxalic"/>
    <property type="match status" value="1"/>
</dbReference>
<keyword evidence="1" id="KW-0479">Metal-binding</keyword>
<evidence type="ECO:0000256" key="1">
    <source>
        <dbReference type="ARBA" id="ARBA00022723"/>
    </source>
</evidence>
<reference evidence="4 5" key="1">
    <citation type="journal article" date="2017" name="J. Biotechnol.">
        <title>The complete genome sequence of Streptomyces autolyticus CGMCC 0516, the producer of geldanamycin, autolytimycin, reblastatin and elaiophylin.</title>
        <authorList>
            <person name="Yin M."/>
            <person name="Jiang M."/>
            <person name="Ren Z."/>
            <person name="Dong Y."/>
            <person name="Lu T."/>
        </authorList>
    </citation>
    <scope>NUCLEOTIDE SEQUENCE [LARGE SCALE GENOMIC DNA]</scope>
    <source>
        <strain evidence="4 5">CGMCC0516</strain>
    </source>
</reference>
<dbReference type="InterPro" id="IPR051610">
    <property type="entry name" value="GPI/OXD"/>
</dbReference>
<name>A0ABN4VX07_9ACTN</name>
<dbReference type="Proteomes" id="UP000187851">
    <property type="component" value="Chromosome"/>
</dbReference>
<dbReference type="SMART" id="SM00835">
    <property type="entry name" value="Cupin_1"/>
    <property type="match status" value="2"/>
</dbReference>
<keyword evidence="5" id="KW-1185">Reference proteome</keyword>
<proteinExistence type="predicted"/>
<dbReference type="Gene3D" id="2.60.120.10">
    <property type="entry name" value="Jelly Rolls"/>
    <property type="match status" value="2"/>
</dbReference>
<gene>
    <name evidence="4" type="ORF">BV401_01855</name>
</gene>
<protein>
    <submittedName>
        <fullName evidence="4">Oxalate decarboxylase</fullName>
    </submittedName>
</protein>
<dbReference type="EMBL" id="CP019458">
    <property type="protein sequence ID" value="AQA09419.1"/>
    <property type="molecule type" value="Genomic_DNA"/>
</dbReference>
<dbReference type="PANTHER" id="PTHR35848">
    <property type="entry name" value="OXALATE-BINDING PROTEIN"/>
    <property type="match status" value="1"/>
</dbReference>
<dbReference type="CDD" id="cd20304">
    <property type="entry name" value="cupin_OxDC_N"/>
    <property type="match status" value="1"/>
</dbReference>
<dbReference type="InterPro" id="IPR006045">
    <property type="entry name" value="Cupin_1"/>
</dbReference>
<evidence type="ECO:0000313" key="4">
    <source>
        <dbReference type="EMBL" id="AQA09419.1"/>
    </source>
</evidence>
<dbReference type="Pfam" id="PF00190">
    <property type="entry name" value="Cupin_1"/>
    <property type="match status" value="2"/>
</dbReference>
<dbReference type="InterPro" id="IPR011051">
    <property type="entry name" value="RmlC_Cupin_sf"/>
</dbReference>
<feature type="region of interest" description="Disordered" evidence="2">
    <location>
        <begin position="1"/>
        <end position="44"/>
    </location>
</feature>
<feature type="domain" description="Cupin type-1" evidence="3">
    <location>
        <begin position="52"/>
        <end position="194"/>
    </location>
</feature>